<feature type="compositionally biased region" description="Basic and acidic residues" evidence="1">
    <location>
        <begin position="1"/>
        <end position="24"/>
    </location>
</feature>
<accession>A0A2Z7A831</accession>
<evidence type="ECO:0000256" key="1">
    <source>
        <dbReference type="SAM" id="MobiDB-lite"/>
    </source>
</evidence>
<feature type="compositionally biased region" description="Basic and acidic residues" evidence="1">
    <location>
        <begin position="216"/>
        <end position="273"/>
    </location>
</feature>
<organism evidence="2 3">
    <name type="scientific">Dorcoceras hygrometricum</name>
    <dbReference type="NCBI Taxonomy" id="472368"/>
    <lineage>
        <taxon>Eukaryota</taxon>
        <taxon>Viridiplantae</taxon>
        <taxon>Streptophyta</taxon>
        <taxon>Embryophyta</taxon>
        <taxon>Tracheophyta</taxon>
        <taxon>Spermatophyta</taxon>
        <taxon>Magnoliopsida</taxon>
        <taxon>eudicotyledons</taxon>
        <taxon>Gunneridae</taxon>
        <taxon>Pentapetalae</taxon>
        <taxon>asterids</taxon>
        <taxon>lamiids</taxon>
        <taxon>Lamiales</taxon>
        <taxon>Gesneriaceae</taxon>
        <taxon>Didymocarpoideae</taxon>
        <taxon>Trichosporeae</taxon>
        <taxon>Loxocarpinae</taxon>
        <taxon>Dorcoceras</taxon>
    </lineage>
</organism>
<keyword evidence="3" id="KW-1185">Reference proteome</keyword>
<feature type="compositionally biased region" description="Basic residues" evidence="1">
    <location>
        <begin position="308"/>
        <end position="320"/>
    </location>
</feature>
<dbReference type="PANTHER" id="PTHR37729">
    <property type="entry name" value="NEUROFILAMENT PROTEIN-LIKE PROTEIN"/>
    <property type="match status" value="1"/>
</dbReference>
<feature type="region of interest" description="Disordered" evidence="1">
    <location>
        <begin position="166"/>
        <end position="342"/>
    </location>
</feature>
<dbReference type="PANTHER" id="PTHR37729:SF1">
    <property type="entry name" value="NEUROFILAMENT PROTEIN-LIKE PROTEIN"/>
    <property type="match status" value="1"/>
</dbReference>
<feature type="compositionally biased region" description="Basic and acidic residues" evidence="1">
    <location>
        <begin position="281"/>
        <end position="295"/>
    </location>
</feature>
<feature type="compositionally biased region" description="Basic and acidic residues" evidence="1">
    <location>
        <begin position="38"/>
        <end position="66"/>
    </location>
</feature>
<name>A0A2Z7A831_9LAMI</name>
<gene>
    <name evidence="2" type="ORF">F511_37926</name>
</gene>
<feature type="compositionally biased region" description="Basic and acidic residues" evidence="1">
    <location>
        <begin position="166"/>
        <end position="202"/>
    </location>
</feature>
<protein>
    <submittedName>
        <fullName evidence="2">Uncharacterized protein</fullName>
    </submittedName>
</protein>
<feature type="region of interest" description="Disordered" evidence="1">
    <location>
        <begin position="1"/>
        <end position="89"/>
    </location>
</feature>
<proteinExistence type="predicted"/>
<reference evidence="2 3" key="1">
    <citation type="journal article" date="2015" name="Proc. Natl. Acad. Sci. U.S.A.">
        <title>The resurrection genome of Boea hygrometrica: A blueprint for survival of dehydration.</title>
        <authorList>
            <person name="Xiao L."/>
            <person name="Yang G."/>
            <person name="Zhang L."/>
            <person name="Yang X."/>
            <person name="Zhao S."/>
            <person name="Ji Z."/>
            <person name="Zhou Q."/>
            <person name="Hu M."/>
            <person name="Wang Y."/>
            <person name="Chen M."/>
            <person name="Xu Y."/>
            <person name="Jin H."/>
            <person name="Xiao X."/>
            <person name="Hu G."/>
            <person name="Bao F."/>
            <person name="Hu Y."/>
            <person name="Wan P."/>
            <person name="Li L."/>
            <person name="Deng X."/>
            <person name="Kuang T."/>
            <person name="Xiang C."/>
            <person name="Zhu J.K."/>
            <person name="Oliver M.J."/>
            <person name="He Y."/>
        </authorList>
    </citation>
    <scope>NUCLEOTIDE SEQUENCE [LARGE SCALE GENOMIC DNA]</scope>
    <source>
        <strain evidence="3">cv. XS01</strain>
    </source>
</reference>
<dbReference type="AlphaFoldDB" id="A0A2Z7A831"/>
<evidence type="ECO:0000313" key="3">
    <source>
        <dbReference type="Proteomes" id="UP000250235"/>
    </source>
</evidence>
<dbReference type="Proteomes" id="UP000250235">
    <property type="component" value="Unassembled WGS sequence"/>
</dbReference>
<sequence>MQQSEKELKRTEPDKVVNLEHKEPGSAAASSAESVENVEDKKTEPPAADEVKEIKTYEEPKTEEPKSVAAASAESGAKIEEKKSEVPVAEEVEEKKFEIVPHDDKEPKLVDPVKDVEIETGIDKVVETTTVVEISDQVESEDTPEIKVQVKDVGYSPSGEVLERTAETKAKIIEPSDADSAEKSDIADKSSGECEGDTEKAAGSEVISRSIDLAPENEKKEETVASDETNKAAEVDDKAEKEATTTEAESKEADKTPFTESKSKEEKKDEEAVKANAQDSEETKRSQDVPKEDVPVKTQKQSNSIIKMMKHSLGKAKKAIIGKPQNSKAPAGSETRDEIASK</sequence>
<dbReference type="EMBL" id="KV020126">
    <property type="protein sequence ID" value="KZV15100.1"/>
    <property type="molecule type" value="Genomic_DNA"/>
</dbReference>
<evidence type="ECO:0000313" key="2">
    <source>
        <dbReference type="EMBL" id="KZV15100.1"/>
    </source>
</evidence>
<dbReference type="OrthoDB" id="914291at2759"/>